<accession>A0A1R3J5Z3</accession>
<comment type="caution">
    <text evidence="1">The sequence shown here is derived from an EMBL/GenBank/DDBJ whole genome shotgun (WGS) entry which is preliminary data.</text>
</comment>
<keyword evidence="2" id="KW-1185">Reference proteome</keyword>
<organism evidence="1 2">
    <name type="scientific">Corchorus olitorius</name>
    <dbReference type="NCBI Taxonomy" id="93759"/>
    <lineage>
        <taxon>Eukaryota</taxon>
        <taxon>Viridiplantae</taxon>
        <taxon>Streptophyta</taxon>
        <taxon>Embryophyta</taxon>
        <taxon>Tracheophyta</taxon>
        <taxon>Spermatophyta</taxon>
        <taxon>Magnoliopsida</taxon>
        <taxon>eudicotyledons</taxon>
        <taxon>Gunneridae</taxon>
        <taxon>Pentapetalae</taxon>
        <taxon>rosids</taxon>
        <taxon>malvids</taxon>
        <taxon>Malvales</taxon>
        <taxon>Malvaceae</taxon>
        <taxon>Grewioideae</taxon>
        <taxon>Apeibeae</taxon>
        <taxon>Corchorus</taxon>
    </lineage>
</organism>
<dbReference type="Proteomes" id="UP000187203">
    <property type="component" value="Unassembled WGS sequence"/>
</dbReference>
<sequence>MPDQSPASLNAFHCSLPGTGAEIVAWELFGGRFKARARMDQYTLGEGRSGQAVGDWVGGTKVVSPLHFKQVPVVRMVAEG</sequence>
<protein>
    <submittedName>
        <fullName evidence="1">Uncharacterized protein</fullName>
    </submittedName>
</protein>
<name>A0A1R3J5Z3_9ROSI</name>
<evidence type="ECO:0000313" key="1">
    <source>
        <dbReference type="EMBL" id="OMO90220.1"/>
    </source>
</evidence>
<dbReference type="AlphaFoldDB" id="A0A1R3J5Z3"/>
<evidence type="ECO:0000313" key="2">
    <source>
        <dbReference type="Proteomes" id="UP000187203"/>
    </source>
</evidence>
<reference evidence="2" key="1">
    <citation type="submission" date="2013-09" db="EMBL/GenBank/DDBJ databases">
        <title>Corchorus olitorius genome sequencing.</title>
        <authorList>
            <person name="Alam M."/>
            <person name="Haque M.S."/>
            <person name="Islam M.S."/>
            <person name="Emdad E.M."/>
            <person name="Islam M.M."/>
            <person name="Ahmed B."/>
            <person name="Halim A."/>
            <person name="Hossen Q.M.M."/>
            <person name="Hossain M.Z."/>
            <person name="Ahmed R."/>
            <person name="Khan M.M."/>
            <person name="Islam R."/>
            <person name="Rashid M.M."/>
            <person name="Khan S.A."/>
            <person name="Rahman M.S."/>
            <person name="Alam M."/>
            <person name="Yahiya A.S."/>
            <person name="Khan M.S."/>
            <person name="Azam M.S."/>
            <person name="Haque T."/>
            <person name="Lashkar M.Z.H."/>
            <person name="Akhand A.I."/>
            <person name="Morshed G."/>
            <person name="Roy S."/>
            <person name="Uddin K.S."/>
            <person name="Rabeya T."/>
            <person name="Hossain A.S."/>
            <person name="Chowdhury A."/>
            <person name="Snigdha A.R."/>
            <person name="Mortoza M.S."/>
            <person name="Matin S.A."/>
            <person name="Hoque S.M.E."/>
            <person name="Islam M.K."/>
            <person name="Roy D.K."/>
            <person name="Haider R."/>
            <person name="Moosa M.M."/>
            <person name="Elias S.M."/>
            <person name="Hasan A.M."/>
            <person name="Jahan S."/>
            <person name="Shafiuddin M."/>
            <person name="Mahmood N."/>
            <person name="Shommy N.S."/>
        </authorList>
    </citation>
    <scope>NUCLEOTIDE SEQUENCE [LARGE SCALE GENOMIC DNA]</scope>
    <source>
        <strain evidence="2">cv. O-4</strain>
    </source>
</reference>
<dbReference type="EMBL" id="AWUE01016579">
    <property type="protein sequence ID" value="OMO90220.1"/>
    <property type="molecule type" value="Genomic_DNA"/>
</dbReference>
<gene>
    <name evidence="1" type="ORF">COLO4_19300</name>
</gene>
<proteinExistence type="predicted"/>